<evidence type="ECO:0000313" key="1">
    <source>
        <dbReference type="EMBL" id="OXU28991.1"/>
    </source>
</evidence>
<dbReference type="EMBL" id="NNAY01000351">
    <property type="protein sequence ID" value="OXU28991.1"/>
    <property type="molecule type" value="Genomic_DNA"/>
</dbReference>
<comment type="caution">
    <text evidence="1">The sequence shown here is derived from an EMBL/GenBank/DDBJ whole genome shotgun (WGS) entry which is preliminary data.</text>
</comment>
<organism evidence="1 2">
    <name type="scientific">Trichomalopsis sarcophagae</name>
    <dbReference type="NCBI Taxonomy" id="543379"/>
    <lineage>
        <taxon>Eukaryota</taxon>
        <taxon>Metazoa</taxon>
        <taxon>Ecdysozoa</taxon>
        <taxon>Arthropoda</taxon>
        <taxon>Hexapoda</taxon>
        <taxon>Insecta</taxon>
        <taxon>Pterygota</taxon>
        <taxon>Neoptera</taxon>
        <taxon>Endopterygota</taxon>
        <taxon>Hymenoptera</taxon>
        <taxon>Apocrita</taxon>
        <taxon>Proctotrupomorpha</taxon>
        <taxon>Chalcidoidea</taxon>
        <taxon>Pteromalidae</taxon>
        <taxon>Pteromalinae</taxon>
        <taxon>Trichomalopsis</taxon>
    </lineage>
</organism>
<accession>A0A232FE16</accession>
<keyword evidence="2" id="KW-1185">Reference proteome</keyword>
<evidence type="ECO:0000313" key="2">
    <source>
        <dbReference type="Proteomes" id="UP000215335"/>
    </source>
</evidence>
<gene>
    <name evidence="1" type="ORF">TSAR_011632</name>
</gene>
<dbReference type="Proteomes" id="UP000215335">
    <property type="component" value="Unassembled WGS sequence"/>
</dbReference>
<reference evidence="1 2" key="1">
    <citation type="journal article" date="2017" name="Curr. Biol.">
        <title>The Evolution of Venom by Co-option of Single-Copy Genes.</title>
        <authorList>
            <person name="Martinson E.O."/>
            <person name="Mrinalini"/>
            <person name="Kelkar Y.D."/>
            <person name="Chang C.H."/>
            <person name="Werren J.H."/>
        </authorList>
    </citation>
    <scope>NUCLEOTIDE SEQUENCE [LARGE SCALE GENOMIC DNA]</scope>
    <source>
        <strain evidence="1 2">Alberta</strain>
        <tissue evidence="1">Whole body</tissue>
    </source>
</reference>
<sequence>MIKQFLRIRVWSIAKIENFEFYPYQIARVRCQMRLLSGSYESQFCFHILGKFLQFRLRLALENDTPEACIRFYFL</sequence>
<protein>
    <submittedName>
        <fullName evidence="1">Uncharacterized protein</fullName>
    </submittedName>
</protein>
<dbReference type="AlphaFoldDB" id="A0A232FE16"/>
<proteinExistence type="predicted"/>
<name>A0A232FE16_9HYME</name>